<name>M7SCD6_EUTLA</name>
<dbReference type="Proteomes" id="UP000012174">
    <property type="component" value="Unassembled WGS sequence"/>
</dbReference>
<dbReference type="InterPro" id="IPR002347">
    <property type="entry name" value="SDR_fam"/>
</dbReference>
<dbReference type="PRINTS" id="PR00081">
    <property type="entry name" value="GDHRDH"/>
</dbReference>
<dbReference type="Pfam" id="PF00106">
    <property type="entry name" value="adh_short"/>
    <property type="match status" value="1"/>
</dbReference>
<dbReference type="OMA" id="WILPAYG"/>
<proteinExistence type="inferred from homology"/>
<dbReference type="eggNOG" id="KOG1611">
    <property type="taxonomic scope" value="Eukaryota"/>
</dbReference>
<evidence type="ECO:0000256" key="1">
    <source>
        <dbReference type="ARBA" id="ARBA00006484"/>
    </source>
</evidence>
<dbReference type="SUPFAM" id="SSF51735">
    <property type="entry name" value="NAD(P)-binding Rossmann-fold domains"/>
    <property type="match status" value="1"/>
</dbReference>
<comment type="similarity">
    <text evidence="1">Belongs to the short-chain dehydrogenases/reductases (SDR) family.</text>
</comment>
<sequence length="243" mass="25779">MPSPTIVLITGVTRGIGKCLLQTYLGRPNHTVVGGVRDKTSQLAQELQTLPTAPGTRLILVKIESTVPGDPAEAVKDMEAAGIDHIDVVIANAGGLREIVAPLDSVTAEDITETFRTNALGPLLLFQAVRPLLQKSQAAPKWISISSAIGSIGLMPTYHSHLAPAYGISKASLNWFTMAAHCGNPWLIALCINPGNAQSLGLDKAPFTIQQATDGILGHVDNATREKSSSKFFQAVTGKEIPW</sequence>
<evidence type="ECO:0000313" key="4">
    <source>
        <dbReference type="EMBL" id="EMR63869.1"/>
    </source>
</evidence>
<reference evidence="5" key="1">
    <citation type="journal article" date="2013" name="Genome Announc.">
        <title>Draft genome sequence of the grapevine dieback fungus Eutypa lata UCR-EL1.</title>
        <authorList>
            <person name="Blanco-Ulate B."/>
            <person name="Rolshausen P.E."/>
            <person name="Cantu D."/>
        </authorList>
    </citation>
    <scope>NUCLEOTIDE SEQUENCE [LARGE SCALE GENOMIC DNA]</scope>
    <source>
        <strain evidence="5">UCR-EL1</strain>
    </source>
</reference>
<dbReference type="GO" id="GO:0016491">
    <property type="term" value="F:oxidoreductase activity"/>
    <property type="evidence" value="ECO:0007669"/>
    <property type="project" value="UniProtKB-KW"/>
</dbReference>
<dbReference type="InterPro" id="IPR036291">
    <property type="entry name" value="NAD(P)-bd_dom_sf"/>
</dbReference>
<dbReference type="PANTHER" id="PTHR43544">
    <property type="entry name" value="SHORT-CHAIN DEHYDROGENASE/REDUCTASE"/>
    <property type="match status" value="1"/>
</dbReference>
<protein>
    <submittedName>
        <fullName evidence="4">Putative aflatoxin biosynthesis ketoreductase nor-1 protein</fullName>
    </submittedName>
</protein>
<organism evidence="4 5">
    <name type="scientific">Eutypa lata (strain UCR-EL1)</name>
    <name type="common">Grapevine dieback disease fungus</name>
    <name type="synonym">Eutypa armeniacae</name>
    <dbReference type="NCBI Taxonomy" id="1287681"/>
    <lineage>
        <taxon>Eukaryota</taxon>
        <taxon>Fungi</taxon>
        <taxon>Dikarya</taxon>
        <taxon>Ascomycota</taxon>
        <taxon>Pezizomycotina</taxon>
        <taxon>Sordariomycetes</taxon>
        <taxon>Xylariomycetidae</taxon>
        <taxon>Xylariales</taxon>
        <taxon>Diatrypaceae</taxon>
        <taxon>Eutypa</taxon>
    </lineage>
</organism>
<evidence type="ECO:0000256" key="3">
    <source>
        <dbReference type="ARBA" id="ARBA00023002"/>
    </source>
</evidence>
<dbReference type="EMBL" id="KB707151">
    <property type="protein sequence ID" value="EMR63869.1"/>
    <property type="molecule type" value="Genomic_DNA"/>
</dbReference>
<dbReference type="GO" id="GO:0005737">
    <property type="term" value="C:cytoplasm"/>
    <property type="evidence" value="ECO:0007669"/>
    <property type="project" value="TreeGrafter"/>
</dbReference>
<dbReference type="InterPro" id="IPR051468">
    <property type="entry name" value="Fungal_SecMetab_SDRs"/>
</dbReference>
<keyword evidence="3" id="KW-0560">Oxidoreductase</keyword>
<dbReference type="AlphaFoldDB" id="M7SCD6"/>
<keyword evidence="2" id="KW-0521">NADP</keyword>
<dbReference type="KEGG" id="ela:UCREL1_9175"/>
<dbReference type="Gene3D" id="3.40.50.720">
    <property type="entry name" value="NAD(P)-binding Rossmann-like Domain"/>
    <property type="match status" value="1"/>
</dbReference>
<accession>M7SCD6</accession>
<evidence type="ECO:0000313" key="5">
    <source>
        <dbReference type="Proteomes" id="UP000012174"/>
    </source>
</evidence>
<keyword evidence="5" id="KW-1185">Reference proteome</keyword>
<dbReference type="HOGENOM" id="CLU_010194_9_1_1"/>
<gene>
    <name evidence="4" type="ORF">UCREL1_9175</name>
</gene>
<evidence type="ECO:0000256" key="2">
    <source>
        <dbReference type="ARBA" id="ARBA00022857"/>
    </source>
</evidence>
<dbReference type="OrthoDB" id="9876299at2759"/>
<dbReference type="PANTHER" id="PTHR43544:SF7">
    <property type="entry name" value="NADB-LER2"/>
    <property type="match status" value="1"/>
</dbReference>